<evidence type="ECO:0000313" key="2">
    <source>
        <dbReference type="Proteomes" id="UP000192596"/>
    </source>
</evidence>
<dbReference type="OrthoDB" id="3637543at2759"/>
<sequence>MSQKYGKLDYSRCKISELRRFVLDRETPSSRTIASTPKLLKDDLIERLRELDQTKTFHHFADLPPEIRLLIYPYVLTYNETSKAHPAILQVSTLIYPEALAVLYDNTSFEIRIEALSATVHVGGLLRGRFKPAMLMERNRADKALEALTAMRKARHVKLVLCASSNMQDHDYNYVYEIVRATTFHMADSTTLETLVVEVTHPETVTDGNDLRSALCPFALLPKRTVITVTGIGPDNGLFLAYEQRVRPSLTPKETRSLHKVLRDARVLLPRLENLAGGLGRPYGNVILEYIKDLYRGPYWMGPVDIKLVVAICNAMKATMKVAEEVEEALNKTMELQPKGWEGKMQRLWAI</sequence>
<evidence type="ECO:0000313" key="1">
    <source>
        <dbReference type="EMBL" id="OQO01824.1"/>
    </source>
</evidence>
<dbReference type="AlphaFoldDB" id="A0A1V8SS41"/>
<reference evidence="2" key="1">
    <citation type="submission" date="2017-03" db="EMBL/GenBank/DDBJ databases">
        <title>Genomes of endolithic fungi from Antarctica.</title>
        <authorList>
            <person name="Coleine C."/>
            <person name="Masonjones S."/>
            <person name="Stajich J.E."/>
        </authorList>
    </citation>
    <scope>NUCLEOTIDE SEQUENCE [LARGE SCALE GENOMIC DNA]</scope>
    <source>
        <strain evidence="2">CCFEE 5527</strain>
    </source>
</reference>
<comment type="caution">
    <text evidence="1">The sequence shown here is derived from an EMBL/GenBank/DDBJ whole genome shotgun (WGS) entry which is preliminary data.</text>
</comment>
<keyword evidence="2" id="KW-1185">Reference proteome</keyword>
<protein>
    <submittedName>
        <fullName evidence="1">Uncharacterized protein</fullName>
    </submittedName>
</protein>
<accession>A0A1V8SS41</accession>
<gene>
    <name evidence="1" type="ORF">B0A48_12297</name>
</gene>
<name>A0A1V8SS41_9PEZI</name>
<dbReference type="InParanoid" id="A0A1V8SS41"/>
<organism evidence="1 2">
    <name type="scientific">Cryoendolithus antarcticus</name>
    <dbReference type="NCBI Taxonomy" id="1507870"/>
    <lineage>
        <taxon>Eukaryota</taxon>
        <taxon>Fungi</taxon>
        <taxon>Dikarya</taxon>
        <taxon>Ascomycota</taxon>
        <taxon>Pezizomycotina</taxon>
        <taxon>Dothideomycetes</taxon>
        <taxon>Dothideomycetidae</taxon>
        <taxon>Cladosporiales</taxon>
        <taxon>Cladosporiaceae</taxon>
        <taxon>Cryoendolithus</taxon>
    </lineage>
</organism>
<proteinExistence type="predicted"/>
<dbReference type="EMBL" id="NAJO01000029">
    <property type="protein sequence ID" value="OQO01824.1"/>
    <property type="molecule type" value="Genomic_DNA"/>
</dbReference>
<dbReference type="Proteomes" id="UP000192596">
    <property type="component" value="Unassembled WGS sequence"/>
</dbReference>